<comment type="caution">
    <text evidence="1">The sequence shown here is derived from an EMBL/GenBank/DDBJ whole genome shotgun (WGS) entry which is preliminary data.</text>
</comment>
<feature type="non-terminal residue" evidence="1">
    <location>
        <position position="1"/>
    </location>
</feature>
<dbReference type="OrthoDB" id="408152at2759"/>
<proteinExistence type="predicted"/>
<evidence type="ECO:0000313" key="1">
    <source>
        <dbReference type="EMBL" id="RFU29558.1"/>
    </source>
</evidence>
<dbReference type="PANTHER" id="PTHR36978">
    <property type="entry name" value="P-LOOP CONTAINING NUCLEOTIDE TRIPHOSPHATE HYDROLASE"/>
    <property type="match status" value="1"/>
</dbReference>
<organism evidence="1 2">
    <name type="scientific">Scytalidium lignicola</name>
    <name type="common">Hyphomycete</name>
    <dbReference type="NCBI Taxonomy" id="5539"/>
    <lineage>
        <taxon>Eukaryota</taxon>
        <taxon>Fungi</taxon>
        <taxon>Dikarya</taxon>
        <taxon>Ascomycota</taxon>
        <taxon>Pezizomycotina</taxon>
        <taxon>Leotiomycetes</taxon>
        <taxon>Leotiomycetes incertae sedis</taxon>
        <taxon>Scytalidium</taxon>
    </lineage>
</organism>
<gene>
    <name evidence="1" type="ORF">B7463_g6775</name>
</gene>
<dbReference type="SUPFAM" id="SSF52540">
    <property type="entry name" value="P-loop containing nucleoside triphosphate hydrolases"/>
    <property type="match status" value="1"/>
</dbReference>
<protein>
    <submittedName>
        <fullName evidence="1">Uncharacterized protein</fullName>
    </submittedName>
</protein>
<name>A0A3E2H850_SCYLI</name>
<accession>A0A3E2H850</accession>
<dbReference type="EMBL" id="NCSJ02000124">
    <property type="protein sequence ID" value="RFU29558.1"/>
    <property type="molecule type" value="Genomic_DNA"/>
</dbReference>
<dbReference type="PANTHER" id="PTHR36978:SF4">
    <property type="entry name" value="P-LOOP CONTAINING NUCLEOSIDE TRIPHOSPHATE HYDROLASE PROTEIN"/>
    <property type="match status" value="1"/>
</dbReference>
<reference evidence="1 2" key="1">
    <citation type="submission" date="2018-05" db="EMBL/GenBank/DDBJ databases">
        <title>Draft genome sequence of Scytalidium lignicola DSM 105466, a ubiquitous saprotrophic fungus.</title>
        <authorList>
            <person name="Buettner E."/>
            <person name="Gebauer A.M."/>
            <person name="Hofrichter M."/>
            <person name="Liers C."/>
            <person name="Kellner H."/>
        </authorList>
    </citation>
    <scope>NUCLEOTIDE SEQUENCE [LARGE SCALE GENOMIC DNA]</scope>
    <source>
        <strain evidence="1 2">DSM 105466</strain>
    </source>
</reference>
<dbReference type="Gene3D" id="3.40.50.300">
    <property type="entry name" value="P-loop containing nucleotide triphosphate hydrolases"/>
    <property type="match status" value="1"/>
</dbReference>
<evidence type="ECO:0000313" key="2">
    <source>
        <dbReference type="Proteomes" id="UP000258309"/>
    </source>
</evidence>
<sequence>MMLISTLLGFGLIAASLILFPSKNPLFQFRSNSQTPPNPHVIQQSNNSLRVPILPDKLKPKPKVFVIGLSKTGTTSLGDALARLSYTRVGWQDIRSRFLFRSWTRHDLSPLIAMANMYEAFEDLPWAMVYAEMATIFPDAKFILTLRRSDEVWLKSILDHTDRRIWDGHRVIYGATRGRGHEEAYLKAYKNHTESVRKYFSSSGEAIKGSRLLEFIIDAPESEEEKERGDRWSVLLRFLDMDDGQETRKVLGEFPKSNGKTSWGNRDPFRFWWTLDRITYHGEDLLVGVLEWQSWLSNLIF</sequence>
<keyword evidence="2" id="KW-1185">Reference proteome</keyword>
<dbReference type="Proteomes" id="UP000258309">
    <property type="component" value="Unassembled WGS sequence"/>
</dbReference>
<dbReference type="InterPro" id="IPR040632">
    <property type="entry name" value="Sulfotransfer_4"/>
</dbReference>
<dbReference type="AlphaFoldDB" id="A0A3E2H850"/>
<dbReference type="Pfam" id="PF17784">
    <property type="entry name" value="Sulfotransfer_4"/>
    <property type="match status" value="1"/>
</dbReference>
<dbReference type="InterPro" id="IPR027417">
    <property type="entry name" value="P-loop_NTPase"/>
</dbReference>
<feature type="non-terminal residue" evidence="1">
    <location>
        <position position="301"/>
    </location>
</feature>